<feature type="transmembrane region" description="Helical" evidence="1">
    <location>
        <begin position="56"/>
        <end position="77"/>
    </location>
</feature>
<dbReference type="Proteomes" id="UP001500212">
    <property type="component" value="Unassembled WGS sequence"/>
</dbReference>
<organism evidence="2 3">
    <name type="scientific">Actinoallomurus liliacearum</name>
    <dbReference type="NCBI Taxonomy" id="1080073"/>
    <lineage>
        <taxon>Bacteria</taxon>
        <taxon>Bacillati</taxon>
        <taxon>Actinomycetota</taxon>
        <taxon>Actinomycetes</taxon>
        <taxon>Streptosporangiales</taxon>
        <taxon>Thermomonosporaceae</taxon>
        <taxon>Actinoallomurus</taxon>
    </lineage>
</organism>
<feature type="transmembrane region" description="Helical" evidence="1">
    <location>
        <begin position="12"/>
        <end position="30"/>
    </location>
</feature>
<dbReference type="RefSeq" id="WP_345348236.1">
    <property type="nucleotide sequence ID" value="NZ_BAABHJ010000002.1"/>
</dbReference>
<protein>
    <recommendedName>
        <fullName evidence="4">DUF423 domain-containing protein</fullName>
    </recommendedName>
</protein>
<evidence type="ECO:0008006" key="4">
    <source>
        <dbReference type="Google" id="ProtNLM"/>
    </source>
</evidence>
<keyword evidence="1" id="KW-1133">Transmembrane helix</keyword>
<gene>
    <name evidence="2" type="ORF">GCM10023195_07590</name>
</gene>
<comment type="caution">
    <text evidence="2">The sequence shown here is derived from an EMBL/GenBank/DDBJ whole genome shotgun (WGS) entry which is preliminary data.</text>
</comment>
<proteinExistence type="predicted"/>
<reference evidence="3" key="1">
    <citation type="journal article" date="2019" name="Int. J. Syst. Evol. Microbiol.">
        <title>The Global Catalogue of Microorganisms (GCM) 10K type strain sequencing project: providing services to taxonomists for standard genome sequencing and annotation.</title>
        <authorList>
            <consortium name="The Broad Institute Genomics Platform"/>
            <consortium name="The Broad Institute Genome Sequencing Center for Infectious Disease"/>
            <person name="Wu L."/>
            <person name="Ma J."/>
        </authorList>
    </citation>
    <scope>NUCLEOTIDE SEQUENCE [LARGE SCALE GENOMIC DNA]</scope>
    <source>
        <strain evidence="3">JCM 17938</strain>
    </source>
</reference>
<name>A0ABP8TAD7_9ACTN</name>
<keyword evidence="1" id="KW-0472">Membrane</keyword>
<evidence type="ECO:0000313" key="3">
    <source>
        <dbReference type="Proteomes" id="UP001500212"/>
    </source>
</evidence>
<evidence type="ECO:0000313" key="2">
    <source>
        <dbReference type="EMBL" id="GAA4602476.1"/>
    </source>
</evidence>
<feature type="transmembrane region" description="Helical" evidence="1">
    <location>
        <begin position="123"/>
        <end position="143"/>
    </location>
</feature>
<accession>A0ABP8TAD7</accession>
<keyword evidence="3" id="KW-1185">Reference proteome</keyword>
<sequence length="149" mass="15879">MTKTRHKRWAIAAMYTGLGLTVIATIVPYLDRATAHLLADHIRAGYPTYSQTRVDAAVTAYLIVLSVIGAFGVTAWVGTTWAVTTGKRWARPAATVMFLLGTSVGLTGLLTKDTSGDTGLPPALGWAGMAPCLAGLLAVTLLWRRPRPE</sequence>
<feature type="transmembrane region" description="Helical" evidence="1">
    <location>
        <begin position="89"/>
        <end position="111"/>
    </location>
</feature>
<evidence type="ECO:0000256" key="1">
    <source>
        <dbReference type="SAM" id="Phobius"/>
    </source>
</evidence>
<keyword evidence="1" id="KW-0812">Transmembrane</keyword>
<dbReference type="EMBL" id="BAABHJ010000002">
    <property type="protein sequence ID" value="GAA4602476.1"/>
    <property type="molecule type" value="Genomic_DNA"/>
</dbReference>